<accession>A0A1W5D974</accession>
<keyword evidence="4 5" id="KW-0472">Membrane</keyword>
<evidence type="ECO:0000313" key="6">
    <source>
        <dbReference type="EMBL" id="SLM39601.1"/>
    </source>
</evidence>
<dbReference type="AlphaFoldDB" id="A0A1W5D974"/>
<dbReference type="GO" id="GO:0016020">
    <property type="term" value="C:membrane"/>
    <property type="evidence" value="ECO:0007669"/>
    <property type="project" value="UniProtKB-SubCell"/>
</dbReference>
<dbReference type="CDD" id="cd13965">
    <property type="entry name" value="PT_UbiA_3"/>
    <property type="match status" value="1"/>
</dbReference>
<dbReference type="InterPro" id="IPR000537">
    <property type="entry name" value="UbiA_prenyltransferase"/>
</dbReference>
<evidence type="ECO:0000256" key="3">
    <source>
        <dbReference type="ARBA" id="ARBA00022989"/>
    </source>
</evidence>
<feature type="transmembrane region" description="Helical" evidence="5">
    <location>
        <begin position="309"/>
        <end position="327"/>
    </location>
</feature>
<dbReference type="PANTHER" id="PTHR42723">
    <property type="entry name" value="CHLOROPHYLL SYNTHASE"/>
    <property type="match status" value="1"/>
</dbReference>
<reference evidence="7" key="1">
    <citation type="submission" date="2017-03" db="EMBL/GenBank/DDBJ databases">
        <authorList>
            <person name="Sharma R."/>
            <person name="Thines M."/>
        </authorList>
    </citation>
    <scope>NUCLEOTIDE SEQUENCE [LARGE SCALE GENOMIC DNA]</scope>
</reference>
<feature type="transmembrane region" description="Helical" evidence="5">
    <location>
        <begin position="140"/>
        <end position="171"/>
    </location>
</feature>
<protein>
    <submittedName>
        <fullName evidence="6">UbiA prenyltransferase family</fullName>
    </submittedName>
</protein>
<dbReference type="Pfam" id="PF01040">
    <property type="entry name" value="UbiA"/>
    <property type="match status" value="1"/>
</dbReference>
<evidence type="ECO:0000256" key="2">
    <source>
        <dbReference type="ARBA" id="ARBA00022692"/>
    </source>
</evidence>
<organism evidence="6 7">
    <name type="scientific">Lasallia pustulata</name>
    <dbReference type="NCBI Taxonomy" id="136370"/>
    <lineage>
        <taxon>Eukaryota</taxon>
        <taxon>Fungi</taxon>
        <taxon>Dikarya</taxon>
        <taxon>Ascomycota</taxon>
        <taxon>Pezizomycotina</taxon>
        <taxon>Lecanoromycetes</taxon>
        <taxon>OSLEUM clade</taxon>
        <taxon>Umbilicariomycetidae</taxon>
        <taxon>Umbilicariales</taxon>
        <taxon>Umbilicariaceae</taxon>
        <taxon>Lasallia</taxon>
    </lineage>
</organism>
<feature type="transmembrane region" description="Helical" evidence="5">
    <location>
        <begin position="215"/>
        <end position="236"/>
    </location>
</feature>
<dbReference type="InterPro" id="IPR044878">
    <property type="entry name" value="UbiA_sf"/>
</dbReference>
<keyword evidence="7" id="KW-1185">Reference proteome</keyword>
<sequence length="336" mass="37430">MSPLQSSQMASTLEVQTEKVQASKPATSSNPGNTDKFSLASHLSTIWLFTYSDLVSMVYPESAFGIFSALSGPLLTTNQSPRLSSILLRLPYTVLWVWLNLLLFCVANQRLPDSIGEDAINKPWRPLPSKRYTPQQARRLLLVLIPTVCIAAHFLGGANETVILIVLTWYYNDLKASDEGICLRNFVNALGFMGYSAGAAKVACGPGLYDLNGTATYWLIIMSMMIFTTMHVQDMYDQEGDAARGRITMPLVLGDWTARWTIAAPVAVWSLVCPLFWEVDAPGYVFPVVLGGTVIVRTLSTLTPKADRLTFKFWCFWVISLYSLPVVKNHSVFYRF</sequence>
<evidence type="ECO:0000256" key="1">
    <source>
        <dbReference type="ARBA" id="ARBA00004141"/>
    </source>
</evidence>
<feature type="transmembrane region" description="Helical" evidence="5">
    <location>
        <begin position="283"/>
        <end position="302"/>
    </location>
</feature>
<dbReference type="Proteomes" id="UP000192927">
    <property type="component" value="Unassembled WGS sequence"/>
</dbReference>
<keyword evidence="3 5" id="KW-1133">Transmembrane helix</keyword>
<evidence type="ECO:0000256" key="5">
    <source>
        <dbReference type="SAM" id="Phobius"/>
    </source>
</evidence>
<proteinExistence type="predicted"/>
<comment type="subcellular location">
    <subcellularLocation>
        <location evidence="1">Membrane</location>
        <topology evidence="1">Multi-pass membrane protein</topology>
    </subcellularLocation>
</comment>
<keyword evidence="6" id="KW-0808">Transferase</keyword>
<dbReference type="InterPro" id="IPR050475">
    <property type="entry name" value="Prenyltransferase_related"/>
</dbReference>
<dbReference type="GO" id="GO:0016765">
    <property type="term" value="F:transferase activity, transferring alkyl or aryl (other than methyl) groups"/>
    <property type="evidence" value="ECO:0007669"/>
    <property type="project" value="InterPro"/>
</dbReference>
<dbReference type="Gene3D" id="1.10.357.140">
    <property type="entry name" value="UbiA prenyltransferase"/>
    <property type="match status" value="1"/>
</dbReference>
<name>A0A1W5D974_9LECA</name>
<dbReference type="EMBL" id="FWEW01003531">
    <property type="protein sequence ID" value="SLM39601.1"/>
    <property type="molecule type" value="Genomic_DNA"/>
</dbReference>
<keyword evidence="2 5" id="KW-0812">Transmembrane</keyword>
<evidence type="ECO:0000313" key="7">
    <source>
        <dbReference type="Proteomes" id="UP000192927"/>
    </source>
</evidence>
<evidence type="ECO:0000256" key="4">
    <source>
        <dbReference type="ARBA" id="ARBA00023136"/>
    </source>
</evidence>
<dbReference type="PANTHER" id="PTHR42723:SF1">
    <property type="entry name" value="CHLOROPHYLL SYNTHASE, CHLOROPLASTIC"/>
    <property type="match status" value="1"/>
</dbReference>